<dbReference type="InterPro" id="IPR050925">
    <property type="entry name" value="Rhomboid_protease_S54"/>
</dbReference>
<comment type="subcellular location">
    <subcellularLocation>
        <location evidence="1">Membrane</location>
        <topology evidence="1">Multi-pass membrane protein</topology>
    </subcellularLocation>
</comment>
<feature type="transmembrane region" description="Helical" evidence="7">
    <location>
        <begin position="252"/>
        <end position="273"/>
    </location>
</feature>
<keyword evidence="3 7" id="KW-0812">Transmembrane</keyword>
<reference evidence="9 10" key="1">
    <citation type="submission" date="2017-04" db="EMBL/GenBank/DDBJ databases">
        <authorList>
            <person name="Afonso C.L."/>
            <person name="Miller P.J."/>
            <person name="Scott M.A."/>
            <person name="Spackman E."/>
            <person name="Goraichik I."/>
            <person name="Dimitrov K.M."/>
            <person name="Suarez D.L."/>
            <person name="Swayne D.E."/>
        </authorList>
    </citation>
    <scope>NUCLEOTIDE SEQUENCE [LARGE SCALE GENOMIC DNA]</scope>
    <source>
        <strain evidence="9 10">DSM 11622</strain>
    </source>
</reference>
<protein>
    <submittedName>
        <fullName evidence="9">Rhomboid family protein</fullName>
    </submittedName>
</protein>
<feature type="transmembrane region" description="Helical" evidence="7">
    <location>
        <begin position="77"/>
        <end position="101"/>
    </location>
</feature>
<keyword evidence="10" id="KW-1185">Reference proteome</keyword>
<accession>A0A1W1VWS0</accession>
<dbReference type="GO" id="GO:0004252">
    <property type="term" value="F:serine-type endopeptidase activity"/>
    <property type="evidence" value="ECO:0007669"/>
    <property type="project" value="InterPro"/>
</dbReference>
<feature type="transmembrane region" description="Helical" evidence="7">
    <location>
        <begin position="171"/>
        <end position="191"/>
    </location>
</feature>
<sequence>MSPDDSHHLFTQKTDAELFFLAQQAQRFPPAVVQAAVRELQRRGLVPTEAPAPPTPPPSPLLDESTGRLLLRSLRALLWPAGSFFVTPLLLDLNLVIYALLAFTAADPLAPSGGELVMWGSNFSPLTLHGQPWRLLTSCFLHGSVAHLLLNGLGLLFLGSLLEPLLGRWRLLGGFLVCGIGGSLASLWWNSAGVNSVGASGAIFGLYGLLLALLATRAVPFSRAQRRTMLWFVFYFMLNGLVGGLGGNIDHAAHLGGLGTGALVGLGLGRGWLLGTVKVQ</sequence>
<proteinExistence type="inferred from homology"/>
<evidence type="ECO:0000256" key="1">
    <source>
        <dbReference type="ARBA" id="ARBA00004141"/>
    </source>
</evidence>
<name>A0A1W1VWS0_9BACT</name>
<comment type="similarity">
    <text evidence="2">Belongs to the peptidase S54 family.</text>
</comment>
<dbReference type="InterPro" id="IPR022764">
    <property type="entry name" value="Peptidase_S54_rhomboid_dom"/>
</dbReference>
<keyword evidence="5 7" id="KW-1133">Transmembrane helix</keyword>
<evidence type="ECO:0000313" key="10">
    <source>
        <dbReference type="Proteomes" id="UP000192266"/>
    </source>
</evidence>
<dbReference type="RefSeq" id="WP_084446581.1">
    <property type="nucleotide sequence ID" value="NZ_FWWW01000076.1"/>
</dbReference>
<gene>
    <name evidence="9" type="ORF">SAMN00120144_1589</name>
</gene>
<feature type="transmembrane region" description="Helical" evidence="7">
    <location>
        <begin position="228"/>
        <end position="246"/>
    </location>
</feature>
<dbReference type="Pfam" id="PF01694">
    <property type="entry name" value="Rhomboid"/>
    <property type="match status" value="1"/>
</dbReference>
<dbReference type="PANTHER" id="PTHR43731:SF14">
    <property type="entry name" value="PRESENILIN-ASSOCIATED RHOMBOID-LIKE PROTEIN, MITOCHONDRIAL"/>
    <property type="match status" value="1"/>
</dbReference>
<dbReference type="GO" id="GO:0016020">
    <property type="term" value="C:membrane"/>
    <property type="evidence" value="ECO:0007669"/>
    <property type="project" value="UniProtKB-SubCell"/>
</dbReference>
<keyword evidence="6 7" id="KW-0472">Membrane</keyword>
<feature type="domain" description="Peptidase S54 rhomboid" evidence="8">
    <location>
        <begin position="130"/>
        <end position="269"/>
    </location>
</feature>
<evidence type="ECO:0000256" key="2">
    <source>
        <dbReference type="ARBA" id="ARBA00009045"/>
    </source>
</evidence>
<evidence type="ECO:0000256" key="4">
    <source>
        <dbReference type="ARBA" id="ARBA00022801"/>
    </source>
</evidence>
<evidence type="ECO:0000256" key="6">
    <source>
        <dbReference type="ARBA" id="ARBA00023136"/>
    </source>
</evidence>
<dbReference type="SUPFAM" id="SSF144091">
    <property type="entry name" value="Rhomboid-like"/>
    <property type="match status" value="1"/>
</dbReference>
<organism evidence="9 10">
    <name type="scientific">Hymenobacter roseosalivarius DSM 11622</name>
    <dbReference type="NCBI Taxonomy" id="645990"/>
    <lineage>
        <taxon>Bacteria</taxon>
        <taxon>Pseudomonadati</taxon>
        <taxon>Bacteroidota</taxon>
        <taxon>Cytophagia</taxon>
        <taxon>Cytophagales</taxon>
        <taxon>Hymenobacteraceae</taxon>
        <taxon>Hymenobacter</taxon>
    </lineage>
</organism>
<dbReference type="Gene3D" id="1.20.1540.10">
    <property type="entry name" value="Rhomboid-like"/>
    <property type="match status" value="1"/>
</dbReference>
<dbReference type="STRING" id="645990.SAMN00120144_1589"/>
<dbReference type="AlphaFoldDB" id="A0A1W1VWS0"/>
<dbReference type="OrthoDB" id="9778341at2"/>
<dbReference type="Proteomes" id="UP000192266">
    <property type="component" value="Unassembled WGS sequence"/>
</dbReference>
<evidence type="ECO:0000259" key="8">
    <source>
        <dbReference type="Pfam" id="PF01694"/>
    </source>
</evidence>
<dbReference type="EMBL" id="FWWW01000076">
    <property type="protein sequence ID" value="SMB97700.1"/>
    <property type="molecule type" value="Genomic_DNA"/>
</dbReference>
<evidence type="ECO:0000313" key="9">
    <source>
        <dbReference type="EMBL" id="SMB97700.1"/>
    </source>
</evidence>
<evidence type="ECO:0000256" key="7">
    <source>
        <dbReference type="SAM" id="Phobius"/>
    </source>
</evidence>
<dbReference type="PANTHER" id="PTHR43731">
    <property type="entry name" value="RHOMBOID PROTEASE"/>
    <property type="match status" value="1"/>
</dbReference>
<dbReference type="InterPro" id="IPR035952">
    <property type="entry name" value="Rhomboid-like_sf"/>
</dbReference>
<feature type="transmembrane region" description="Helical" evidence="7">
    <location>
        <begin position="197"/>
        <end position="216"/>
    </location>
</feature>
<feature type="transmembrane region" description="Helical" evidence="7">
    <location>
        <begin position="135"/>
        <end position="159"/>
    </location>
</feature>
<keyword evidence="4" id="KW-0378">Hydrolase</keyword>
<evidence type="ECO:0000256" key="3">
    <source>
        <dbReference type="ARBA" id="ARBA00022692"/>
    </source>
</evidence>
<evidence type="ECO:0000256" key="5">
    <source>
        <dbReference type="ARBA" id="ARBA00022989"/>
    </source>
</evidence>